<gene>
    <name evidence="1" type="ORF">ACFQ4G_13860</name>
</gene>
<keyword evidence="2" id="KW-1185">Reference proteome</keyword>
<dbReference type="EMBL" id="JBHTND010000018">
    <property type="protein sequence ID" value="MFD1302657.1"/>
    <property type="molecule type" value="Genomic_DNA"/>
</dbReference>
<name>A0ABW3WZC1_9HYPH</name>
<dbReference type="Proteomes" id="UP001597176">
    <property type="component" value="Unassembled WGS sequence"/>
</dbReference>
<dbReference type="SUPFAM" id="SSF52540">
    <property type="entry name" value="P-loop containing nucleoside triphosphate hydrolases"/>
    <property type="match status" value="1"/>
</dbReference>
<proteinExistence type="predicted"/>
<sequence length="619" mass="69136">MSSLKSEAARLDGPVSASLASSLAFQEFGPWNPGLESSLPRSFLPLATVFRPENVETRLADAGEMSDVSGLPLTQLVRFRAQRLVVHEVLVRVMADLSVPVGRTYGDLGVNFRAIVGTILRDGIASHADEIASLLERVRAHTVLVLHRELSDMLDGRGVEPARERPSLWRAMFGTHETARRREDAETPENRALLHLDGWQQRCVASADSLEAAACAALRHVVTSIIGRRGFLIRDRALLSHLACTLVSNQYGSSRIGQLIEPWFREIVAREGYHRLKIQAQPVVMNVKGASASGKSTIRPYQRALVGQLGLEWSDFAVVTPDVWRKYLLDYASLGPARRYAGTLTGHEVEIIDRKLDRHMAVKAAEGRISHLLIDRFRFDSFAVDPGAETGSQLLTRFGHRVYMQFMITPPEATVERAWKRGEQFGRYKAVEDLLAHNVEAYTGMPRLFFTWVLRSDKEVHFEFLDNSVPDGERPRTIAFGVNGTMNILDLRFIFDIERYRKIDINARSADEVYADAGSMEPRQNMGFLRDCVRRMTTIRFADHATGRVYARLDRGRLSNLATDIVPRSAEDPDLQAALVAMGVPVDRSGPLSAVPQPDEWLRPGEAPTLGRWGNAASH</sequence>
<dbReference type="Gene3D" id="3.40.50.300">
    <property type="entry name" value="P-loop containing nucleotide triphosphate hydrolases"/>
    <property type="match status" value="1"/>
</dbReference>
<protein>
    <submittedName>
        <fullName evidence="1">Zeta toxin family protein</fullName>
    </submittedName>
</protein>
<reference evidence="2" key="1">
    <citation type="journal article" date="2019" name="Int. J. Syst. Evol. Microbiol.">
        <title>The Global Catalogue of Microorganisms (GCM) 10K type strain sequencing project: providing services to taxonomists for standard genome sequencing and annotation.</title>
        <authorList>
            <consortium name="The Broad Institute Genomics Platform"/>
            <consortium name="The Broad Institute Genome Sequencing Center for Infectious Disease"/>
            <person name="Wu L."/>
            <person name="Ma J."/>
        </authorList>
    </citation>
    <scope>NUCLEOTIDE SEQUENCE [LARGE SCALE GENOMIC DNA]</scope>
    <source>
        <strain evidence="2">CCUG 56108</strain>
    </source>
</reference>
<organism evidence="1 2">
    <name type="scientific">Methylobacterium marchantiae</name>
    <dbReference type="NCBI Taxonomy" id="600331"/>
    <lineage>
        <taxon>Bacteria</taxon>
        <taxon>Pseudomonadati</taxon>
        <taxon>Pseudomonadota</taxon>
        <taxon>Alphaproteobacteria</taxon>
        <taxon>Hyphomicrobiales</taxon>
        <taxon>Methylobacteriaceae</taxon>
        <taxon>Methylobacterium</taxon>
    </lineage>
</organism>
<evidence type="ECO:0000313" key="1">
    <source>
        <dbReference type="EMBL" id="MFD1302657.1"/>
    </source>
</evidence>
<accession>A0ABW3WZC1</accession>
<comment type="caution">
    <text evidence="1">The sequence shown here is derived from an EMBL/GenBank/DDBJ whole genome shotgun (WGS) entry which is preliminary data.</text>
</comment>
<dbReference type="InterPro" id="IPR027417">
    <property type="entry name" value="P-loop_NTPase"/>
</dbReference>
<evidence type="ECO:0000313" key="2">
    <source>
        <dbReference type="Proteomes" id="UP001597176"/>
    </source>
</evidence>
<dbReference type="RefSeq" id="WP_238203942.1">
    <property type="nucleotide sequence ID" value="NZ_JBHTND010000018.1"/>
</dbReference>